<dbReference type="EMBL" id="FZNS01000003">
    <property type="protein sequence ID" value="SNR53963.1"/>
    <property type="molecule type" value="Genomic_DNA"/>
</dbReference>
<protein>
    <submittedName>
        <fullName evidence="1">Uncharacterized protein</fullName>
    </submittedName>
</protein>
<keyword evidence="2" id="KW-1185">Reference proteome</keyword>
<organism evidence="1 2">
    <name type="scientific">Hymenobacter mucosus</name>
    <dbReference type="NCBI Taxonomy" id="1411120"/>
    <lineage>
        <taxon>Bacteria</taxon>
        <taxon>Pseudomonadati</taxon>
        <taxon>Bacteroidota</taxon>
        <taxon>Cytophagia</taxon>
        <taxon>Cytophagales</taxon>
        <taxon>Hymenobacteraceae</taxon>
        <taxon>Hymenobacter</taxon>
    </lineage>
</organism>
<reference evidence="2" key="1">
    <citation type="submission" date="2017-06" db="EMBL/GenBank/DDBJ databases">
        <authorList>
            <person name="Varghese N."/>
            <person name="Submissions S."/>
        </authorList>
    </citation>
    <scope>NUCLEOTIDE SEQUENCE [LARGE SCALE GENOMIC DNA]</scope>
    <source>
        <strain evidence="2">DSM 28041</strain>
    </source>
</reference>
<evidence type="ECO:0000313" key="2">
    <source>
        <dbReference type="Proteomes" id="UP000198310"/>
    </source>
</evidence>
<proteinExistence type="predicted"/>
<name>A0A238X5Y1_9BACT</name>
<gene>
    <name evidence="1" type="ORF">SAMN06269173_103492</name>
</gene>
<accession>A0A238X5Y1</accession>
<evidence type="ECO:0000313" key="1">
    <source>
        <dbReference type="EMBL" id="SNR53963.1"/>
    </source>
</evidence>
<dbReference type="AlphaFoldDB" id="A0A238X5Y1"/>
<sequence>MSGKRNSDVEKISNALRLVSTAQLGLNIEIDWITTRLTYS</sequence>
<dbReference type="Proteomes" id="UP000198310">
    <property type="component" value="Unassembled WGS sequence"/>
</dbReference>